<accession>A0AAW1DL63</accession>
<dbReference type="EMBL" id="JAPXFL010000001">
    <property type="protein sequence ID" value="KAK9511451.1"/>
    <property type="molecule type" value="Genomic_DNA"/>
</dbReference>
<comment type="caution">
    <text evidence="1">The sequence shown here is derived from an EMBL/GenBank/DDBJ whole genome shotgun (WGS) entry which is preliminary data.</text>
</comment>
<keyword evidence="2" id="KW-1185">Reference proteome</keyword>
<evidence type="ECO:0000313" key="2">
    <source>
        <dbReference type="Proteomes" id="UP001461498"/>
    </source>
</evidence>
<proteinExistence type="predicted"/>
<dbReference type="AlphaFoldDB" id="A0AAW1DL63"/>
<gene>
    <name evidence="1" type="ORF">O3M35_000104</name>
</gene>
<evidence type="ECO:0000313" key="1">
    <source>
        <dbReference type="EMBL" id="KAK9511451.1"/>
    </source>
</evidence>
<protein>
    <submittedName>
        <fullName evidence="1">Uncharacterized protein</fullName>
    </submittedName>
</protein>
<dbReference type="Proteomes" id="UP001461498">
    <property type="component" value="Unassembled WGS sequence"/>
</dbReference>
<organism evidence="1 2">
    <name type="scientific">Rhynocoris fuscipes</name>
    <dbReference type="NCBI Taxonomy" id="488301"/>
    <lineage>
        <taxon>Eukaryota</taxon>
        <taxon>Metazoa</taxon>
        <taxon>Ecdysozoa</taxon>
        <taxon>Arthropoda</taxon>
        <taxon>Hexapoda</taxon>
        <taxon>Insecta</taxon>
        <taxon>Pterygota</taxon>
        <taxon>Neoptera</taxon>
        <taxon>Paraneoptera</taxon>
        <taxon>Hemiptera</taxon>
        <taxon>Heteroptera</taxon>
        <taxon>Panheteroptera</taxon>
        <taxon>Cimicomorpha</taxon>
        <taxon>Reduviidae</taxon>
        <taxon>Harpactorinae</taxon>
        <taxon>Harpactorini</taxon>
        <taxon>Rhynocoris</taxon>
    </lineage>
</organism>
<name>A0AAW1DL63_9HEMI</name>
<sequence>MFEKSLLFTNRSSASKPRIGIMSSLLRKIKRNTRRVYNRSDIIVEAMLRSGLEDLITNGYHYAACMDDHNETIDSNRSKSSLPICVTNNNNNVEDSNALSKIMEELYQLEEKYKLKN</sequence>
<reference evidence="1 2" key="1">
    <citation type="submission" date="2022-12" db="EMBL/GenBank/DDBJ databases">
        <title>Chromosome-level genome assembly of true bugs.</title>
        <authorList>
            <person name="Ma L."/>
            <person name="Li H."/>
        </authorList>
    </citation>
    <scope>NUCLEOTIDE SEQUENCE [LARGE SCALE GENOMIC DNA]</scope>
    <source>
        <strain evidence="1">Lab_2022b</strain>
    </source>
</reference>